<evidence type="ECO:0000256" key="1">
    <source>
        <dbReference type="SAM" id="MobiDB-lite"/>
    </source>
</evidence>
<proteinExistence type="predicted"/>
<feature type="compositionally biased region" description="Low complexity" evidence="1">
    <location>
        <begin position="28"/>
        <end position="37"/>
    </location>
</feature>
<feature type="region of interest" description="Disordered" evidence="1">
    <location>
        <begin position="1"/>
        <end position="118"/>
    </location>
</feature>
<feature type="compositionally biased region" description="Acidic residues" evidence="1">
    <location>
        <begin position="1"/>
        <end position="18"/>
    </location>
</feature>
<keyword evidence="3" id="KW-1185">Reference proteome</keyword>
<sequence>MGEFVTDLDDSYTTEDYMDVTLPPPRRLPTLPSRRPTVSLPLRAHASSSADQPTEGNTQPTPSFGFPVSSRCANTPPTPSSEQRRARGHSMRKGSEKLKSLPDRPKRRPRPVTTTPSQEVFHSITATPGLDDRSFEELRLECYAMSIAITGAVPQPVPPPCTDNVRGGHPGGEVKVFHPMFSPFVSVSEPYEPNEEEGNGACCDYTMSSEDSSSAFTFTAARRAFFS</sequence>
<accession>A0A5C3PQH9</accession>
<name>A0A5C3PQH9_9APHY</name>
<feature type="compositionally biased region" description="Basic and acidic residues" evidence="1">
    <location>
        <begin position="93"/>
        <end position="104"/>
    </location>
</feature>
<reference evidence="2 3" key="1">
    <citation type="journal article" date="2019" name="Nat. Ecol. Evol.">
        <title>Megaphylogeny resolves global patterns of mushroom evolution.</title>
        <authorList>
            <person name="Varga T."/>
            <person name="Krizsan K."/>
            <person name="Foldi C."/>
            <person name="Dima B."/>
            <person name="Sanchez-Garcia M."/>
            <person name="Sanchez-Ramirez S."/>
            <person name="Szollosi G.J."/>
            <person name="Szarkandi J.G."/>
            <person name="Papp V."/>
            <person name="Albert L."/>
            <person name="Andreopoulos W."/>
            <person name="Angelini C."/>
            <person name="Antonin V."/>
            <person name="Barry K.W."/>
            <person name="Bougher N.L."/>
            <person name="Buchanan P."/>
            <person name="Buyck B."/>
            <person name="Bense V."/>
            <person name="Catcheside P."/>
            <person name="Chovatia M."/>
            <person name="Cooper J."/>
            <person name="Damon W."/>
            <person name="Desjardin D."/>
            <person name="Finy P."/>
            <person name="Geml J."/>
            <person name="Haridas S."/>
            <person name="Hughes K."/>
            <person name="Justo A."/>
            <person name="Karasinski D."/>
            <person name="Kautmanova I."/>
            <person name="Kiss B."/>
            <person name="Kocsube S."/>
            <person name="Kotiranta H."/>
            <person name="LaButti K.M."/>
            <person name="Lechner B.E."/>
            <person name="Liimatainen K."/>
            <person name="Lipzen A."/>
            <person name="Lukacs Z."/>
            <person name="Mihaltcheva S."/>
            <person name="Morgado L.N."/>
            <person name="Niskanen T."/>
            <person name="Noordeloos M.E."/>
            <person name="Ohm R.A."/>
            <person name="Ortiz-Santana B."/>
            <person name="Ovrebo C."/>
            <person name="Racz N."/>
            <person name="Riley R."/>
            <person name="Savchenko A."/>
            <person name="Shiryaev A."/>
            <person name="Soop K."/>
            <person name="Spirin V."/>
            <person name="Szebenyi C."/>
            <person name="Tomsovsky M."/>
            <person name="Tulloss R.E."/>
            <person name="Uehling J."/>
            <person name="Grigoriev I.V."/>
            <person name="Vagvolgyi C."/>
            <person name="Papp T."/>
            <person name="Martin F.M."/>
            <person name="Miettinen O."/>
            <person name="Hibbett D.S."/>
            <person name="Nagy L.G."/>
        </authorList>
    </citation>
    <scope>NUCLEOTIDE SEQUENCE [LARGE SCALE GENOMIC DNA]</scope>
    <source>
        <strain evidence="2 3">HHB13444</strain>
    </source>
</reference>
<dbReference type="InParanoid" id="A0A5C3PQH9"/>
<feature type="compositionally biased region" description="Polar residues" evidence="1">
    <location>
        <begin position="46"/>
        <end position="62"/>
    </location>
</feature>
<evidence type="ECO:0000313" key="2">
    <source>
        <dbReference type="EMBL" id="TFK92025.1"/>
    </source>
</evidence>
<protein>
    <submittedName>
        <fullName evidence="2">Uncharacterized protein</fullName>
    </submittedName>
</protein>
<dbReference type="Proteomes" id="UP000308197">
    <property type="component" value="Unassembled WGS sequence"/>
</dbReference>
<evidence type="ECO:0000313" key="3">
    <source>
        <dbReference type="Proteomes" id="UP000308197"/>
    </source>
</evidence>
<dbReference type="EMBL" id="ML211007">
    <property type="protein sequence ID" value="TFK92025.1"/>
    <property type="molecule type" value="Genomic_DNA"/>
</dbReference>
<organism evidence="2 3">
    <name type="scientific">Polyporus arcularius HHB13444</name>
    <dbReference type="NCBI Taxonomy" id="1314778"/>
    <lineage>
        <taxon>Eukaryota</taxon>
        <taxon>Fungi</taxon>
        <taxon>Dikarya</taxon>
        <taxon>Basidiomycota</taxon>
        <taxon>Agaricomycotina</taxon>
        <taxon>Agaricomycetes</taxon>
        <taxon>Polyporales</taxon>
        <taxon>Polyporaceae</taxon>
        <taxon>Polyporus</taxon>
    </lineage>
</organism>
<gene>
    <name evidence="2" type="ORF">K466DRAFT_270616</name>
</gene>
<dbReference type="AlphaFoldDB" id="A0A5C3PQH9"/>